<dbReference type="RefSeq" id="WP_344978739.1">
    <property type="nucleotide sequence ID" value="NZ_BAABFN010000004.1"/>
</dbReference>
<evidence type="ECO:0000256" key="2">
    <source>
        <dbReference type="ARBA" id="ARBA00022801"/>
    </source>
</evidence>
<dbReference type="InterPro" id="IPR002509">
    <property type="entry name" value="NODB_dom"/>
</dbReference>
<gene>
    <name evidence="5" type="ORF">GCM10023143_19750</name>
</gene>
<keyword evidence="2" id="KW-0378">Hydrolase</keyword>
<dbReference type="Gene3D" id="3.20.20.370">
    <property type="entry name" value="Glycoside hydrolase/deacetylase"/>
    <property type="match status" value="1"/>
</dbReference>
<feature type="region of interest" description="Disordered" evidence="3">
    <location>
        <begin position="134"/>
        <end position="160"/>
    </location>
</feature>
<keyword evidence="6" id="KW-1185">Reference proteome</keyword>
<dbReference type="PROSITE" id="PS51677">
    <property type="entry name" value="NODB"/>
    <property type="match status" value="1"/>
</dbReference>
<evidence type="ECO:0000313" key="5">
    <source>
        <dbReference type="EMBL" id="GAA4310921.1"/>
    </source>
</evidence>
<dbReference type="PANTHER" id="PTHR10587">
    <property type="entry name" value="GLYCOSYL TRANSFERASE-RELATED"/>
    <property type="match status" value="1"/>
</dbReference>
<evidence type="ECO:0000256" key="1">
    <source>
        <dbReference type="ARBA" id="ARBA00022723"/>
    </source>
</evidence>
<feature type="domain" description="NodB homology" evidence="4">
    <location>
        <begin position="27"/>
        <end position="237"/>
    </location>
</feature>
<organism evidence="5 6">
    <name type="scientific">Compostibacter hankyongensis</name>
    <dbReference type="NCBI Taxonomy" id="1007089"/>
    <lineage>
        <taxon>Bacteria</taxon>
        <taxon>Pseudomonadati</taxon>
        <taxon>Bacteroidota</taxon>
        <taxon>Chitinophagia</taxon>
        <taxon>Chitinophagales</taxon>
        <taxon>Chitinophagaceae</taxon>
        <taxon>Compostibacter</taxon>
    </lineage>
</organism>
<evidence type="ECO:0000259" key="4">
    <source>
        <dbReference type="PROSITE" id="PS51677"/>
    </source>
</evidence>
<dbReference type="EMBL" id="BAABFN010000004">
    <property type="protein sequence ID" value="GAA4310921.1"/>
    <property type="molecule type" value="Genomic_DNA"/>
</dbReference>
<dbReference type="InterPro" id="IPR050248">
    <property type="entry name" value="Polysacc_deacetylase_ArnD"/>
</dbReference>
<protein>
    <submittedName>
        <fullName evidence="5">Polysaccharide deacetylase family protein</fullName>
    </submittedName>
</protein>
<evidence type="ECO:0000256" key="3">
    <source>
        <dbReference type="SAM" id="MobiDB-lite"/>
    </source>
</evidence>
<dbReference type="InterPro" id="IPR011330">
    <property type="entry name" value="Glyco_hydro/deAcase_b/a-brl"/>
</dbReference>
<evidence type="ECO:0000313" key="6">
    <source>
        <dbReference type="Proteomes" id="UP001501207"/>
    </source>
</evidence>
<name>A0ABP8FTV2_9BACT</name>
<sequence>MSYFVKTPGLLRALYKSCVWRFRPAAPTVYLTFDDGPHPKATPFVLEQLRKYKALATFFCIGKNVAAYPDVYQQIFIDGHAVGNHTHNHLNGWKTGTRKYVENVRLAEQYIDSRLFRPPYGKITPFQIRELKNPTAPAGDSISDSGGGATGSGEATAPPGILPASASVQGFRIIMWDVLSGDFDTDLDPKDCLQNVLFRAESGSIIVFHDSEKAWERLEYALPRVLEHFSRNGFRMAAIPQENGE</sequence>
<comment type="caution">
    <text evidence="5">The sequence shown here is derived from an EMBL/GenBank/DDBJ whole genome shotgun (WGS) entry which is preliminary data.</text>
</comment>
<accession>A0ABP8FTV2</accession>
<keyword evidence="1" id="KW-0479">Metal-binding</keyword>
<dbReference type="SUPFAM" id="SSF88713">
    <property type="entry name" value="Glycoside hydrolase/deacetylase"/>
    <property type="match status" value="1"/>
</dbReference>
<reference evidence="6" key="1">
    <citation type="journal article" date="2019" name="Int. J. Syst. Evol. Microbiol.">
        <title>The Global Catalogue of Microorganisms (GCM) 10K type strain sequencing project: providing services to taxonomists for standard genome sequencing and annotation.</title>
        <authorList>
            <consortium name="The Broad Institute Genomics Platform"/>
            <consortium name="The Broad Institute Genome Sequencing Center for Infectious Disease"/>
            <person name="Wu L."/>
            <person name="Ma J."/>
        </authorList>
    </citation>
    <scope>NUCLEOTIDE SEQUENCE [LARGE SCALE GENOMIC DNA]</scope>
    <source>
        <strain evidence="6">JCM 17664</strain>
    </source>
</reference>
<proteinExistence type="predicted"/>
<dbReference type="Pfam" id="PF01522">
    <property type="entry name" value="Polysacc_deac_1"/>
    <property type="match status" value="1"/>
</dbReference>
<dbReference type="PANTHER" id="PTHR10587:SF133">
    <property type="entry name" value="CHITIN DEACETYLASE 1-RELATED"/>
    <property type="match status" value="1"/>
</dbReference>
<dbReference type="Proteomes" id="UP001501207">
    <property type="component" value="Unassembled WGS sequence"/>
</dbReference>